<sequence>MDYGFMEPFTVPKASGVVTTTLQSGCPVDHDTFDLETTSSFYNKRASRILVNQIHLMTSPVCRPSYVLAEIALLMRNSYVVNQLLSKRIAPVPSASKCSAPNKVICSGNVAELLTVDKMRSKLGSTKGFKATKNSLPVVSGLSAVRSTAQKENELRSGQTKMGGKKSGSSDSILDDVPIAQWPTRAKKSIGRRTVLAAVDCNRTAAEALVTLAERQRDRNPE</sequence>
<evidence type="ECO:0000256" key="1">
    <source>
        <dbReference type="SAM" id="MobiDB-lite"/>
    </source>
</evidence>
<dbReference type="EMBL" id="NBIV01000057">
    <property type="protein sequence ID" value="PXF45589.1"/>
    <property type="molecule type" value="Genomic_DNA"/>
</dbReference>
<protein>
    <submittedName>
        <fullName evidence="2">Uncharacterized protein</fullName>
    </submittedName>
</protein>
<dbReference type="AlphaFoldDB" id="A0A2V3IU13"/>
<gene>
    <name evidence="2" type="ORF">BWQ96_04666</name>
</gene>
<feature type="region of interest" description="Disordered" evidence="1">
    <location>
        <begin position="147"/>
        <end position="176"/>
    </location>
</feature>
<dbReference type="Proteomes" id="UP000247409">
    <property type="component" value="Unassembled WGS sequence"/>
</dbReference>
<organism evidence="2 3">
    <name type="scientific">Gracilariopsis chorda</name>
    <dbReference type="NCBI Taxonomy" id="448386"/>
    <lineage>
        <taxon>Eukaryota</taxon>
        <taxon>Rhodophyta</taxon>
        <taxon>Florideophyceae</taxon>
        <taxon>Rhodymeniophycidae</taxon>
        <taxon>Gracilariales</taxon>
        <taxon>Gracilariaceae</taxon>
        <taxon>Gracilariopsis</taxon>
    </lineage>
</organism>
<dbReference type="OrthoDB" id="10525490at2759"/>
<evidence type="ECO:0000313" key="2">
    <source>
        <dbReference type="EMBL" id="PXF45589.1"/>
    </source>
</evidence>
<evidence type="ECO:0000313" key="3">
    <source>
        <dbReference type="Proteomes" id="UP000247409"/>
    </source>
</evidence>
<accession>A0A2V3IU13</accession>
<feature type="compositionally biased region" description="Low complexity" evidence="1">
    <location>
        <begin position="157"/>
        <end position="172"/>
    </location>
</feature>
<reference evidence="2 3" key="1">
    <citation type="journal article" date="2018" name="Mol. Biol. Evol.">
        <title>Analysis of the draft genome of the red seaweed Gracilariopsis chorda provides insights into genome size evolution in Rhodophyta.</title>
        <authorList>
            <person name="Lee J."/>
            <person name="Yang E.C."/>
            <person name="Graf L."/>
            <person name="Yang J.H."/>
            <person name="Qiu H."/>
            <person name="Zel Zion U."/>
            <person name="Chan C.X."/>
            <person name="Stephens T.G."/>
            <person name="Weber A.P.M."/>
            <person name="Boo G.H."/>
            <person name="Boo S.M."/>
            <person name="Kim K.M."/>
            <person name="Shin Y."/>
            <person name="Jung M."/>
            <person name="Lee S.J."/>
            <person name="Yim H.S."/>
            <person name="Lee J.H."/>
            <person name="Bhattacharya D."/>
            <person name="Yoon H.S."/>
        </authorList>
    </citation>
    <scope>NUCLEOTIDE SEQUENCE [LARGE SCALE GENOMIC DNA]</scope>
    <source>
        <strain evidence="2 3">SKKU-2015</strain>
        <tissue evidence="2">Whole body</tissue>
    </source>
</reference>
<comment type="caution">
    <text evidence="2">The sequence shown here is derived from an EMBL/GenBank/DDBJ whole genome shotgun (WGS) entry which is preliminary data.</text>
</comment>
<proteinExistence type="predicted"/>
<keyword evidence="3" id="KW-1185">Reference proteome</keyword>
<name>A0A2V3IU13_9FLOR</name>